<evidence type="ECO:0000313" key="5">
    <source>
        <dbReference type="EMBL" id="KAK4494640.1"/>
    </source>
</evidence>
<dbReference type="Gene3D" id="3.90.245.10">
    <property type="entry name" value="Ribonucleoside hydrolase-like"/>
    <property type="match status" value="1"/>
</dbReference>
<comment type="similarity">
    <text evidence="1">Belongs to the IUNH family.</text>
</comment>
<reference evidence="5 6" key="1">
    <citation type="journal article" date="2023" name="G3 (Bethesda)">
        <title>A chromosome-level genome assembly of Zasmidium syzygii isolated from banana leaves.</title>
        <authorList>
            <person name="van Westerhoven A.C."/>
            <person name="Mehrabi R."/>
            <person name="Talebi R."/>
            <person name="Steentjes M.B.F."/>
            <person name="Corcolon B."/>
            <person name="Chong P.A."/>
            <person name="Kema G.H.J."/>
            <person name="Seidl M.F."/>
        </authorList>
    </citation>
    <scope>NUCLEOTIDE SEQUENCE [LARGE SCALE GENOMIC DNA]</scope>
    <source>
        <strain evidence="5 6">P124</strain>
    </source>
</reference>
<dbReference type="SUPFAM" id="SSF53474">
    <property type="entry name" value="alpha/beta-Hydrolases"/>
    <property type="match status" value="1"/>
</dbReference>
<evidence type="ECO:0000259" key="3">
    <source>
        <dbReference type="Pfam" id="PF01156"/>
    </source>
</evidence>
<feature type="domain" description="Inosine/uridine-preferring nucleoside hydrolase" evidence="3">
    <location>
        <begin position="42"/>
        <end position="372"/>
    </location>
</feature>
<dbReference type="SUPFAM" id="SSF53590">
    <property type="entry name" value="Nucleoside hydrolase"/>
    <property type="match status" value="1"/>
</dbReference>
<evidence type="ECO:0000259" key="4">
    <source>
        <dbReference type="Pfam" id="PF12697"/>
    </source>
</evidence>
<dbReference type="Proteomes" id="UP001305779">
    <property type="component" value="Unassembled WGS sequence"/>
</dbReference>
<evidence type="ECO:0000313" key="6">
    <source>
        <dbReference type="Proteomes" id="UP001305779"/>
    </source>
</evidence>
<dbReference type="InterPro" id="IPR029058">
    <property type="entry name" value="AB_hydrolase_fold"/>
</dbReference>
<dbReference type="InterPro" id="IPR005152">
    <property type="entry name" value="Lipase_secreted"/>
</dbReference>
<dbReference type="InterPro" id="IPR036452">
    <property type="entry name" value="Ribo_hydro-like"/>
</dbReference>
<dbReference type="Pfam" id="PF12697">
    <property type="entry name" value="Abhydrolase_6"/>
    <property type="match status" value="1"/>
</dbReference>
<evidence type="ECO:0000256" key="2">
    <source>
        <dbReference type="SAM" id="SignalP"/>
    </source>
</evidence>
<organism evidence="5 6">
    <name type="scientific">Zasmidium cellare</name>
    <name type="common">Wine cellar mold</name>
    <name type="synonym">Racodium cellare</name>
    <dbReference type="NCBI Taxonomy" id="395010"/>
    <lineage>
        <taxon>Eukaryota</taxon>
        <taxon>Fungi</taxon>
        <taxon>Dikarya</taxon>
        <taxon>Ascomycota</taxon>
        <taxon>Pezizomycotina</taxon>
        <taxon>Dothideomycetes</taxon>
        <taxon>Dothideomycetidae</taxon>
        <taxon>Mycosphaerellales</taxon>
        <taxon>Mycosphaerellaceae</taxon>
        <taxon>Zasmidium</taxon>
    </lineage>
</organism>
<dbReference type="PANTHER" id="PTHR34853:SF1">
    <property type="entry name" value="LIPASE 5"/>
    <property type="match status" value="1"/>
</dbReference>
<protein>
    <submittedName>
        <fullName evidence="5">Uncharacterized protein</fullName>
    </submittedName>
</protein>
<feature type="domain" description="AB hydrolase-1" evidence="4">
    <location>
        <begin position="574"/>
        <end position="820"/>
    </location>
</feature>
<keyword evidence="6" id="KW-1185">Reference proteome</keyword>
<dbReference type="Gene3D" id="3.40.50.1820">
    <property type="entry name" value="alpha/beta hydrolase"/>
    <property type="match status" value="2"/>
</dbReference>
<feature type="signal peptide" evidence="2">
    <location>
        <begin position="1"/>
        <end position="18"/>
    </location>
</feature>
<dbReference type="EMBL" id="JAXOVC010000013">
    <property type="protein sequence ID" value="KAK4494640.1"/>
    <property type="molecule type" value="Genomic_DNA"/>
</dbReference>
<feature type="chain" id="PRO_5047326745" evidence="2">
    <location>
        <begin position="19"/>
        <end position="876"/>
    </location>
</feature>
<proteinExistence type="inferred from homology"/>
<name>A0ABR0DZQ0_ZASCE</name>
<evidence type="ECO:0000256" key="1">
    <source>
        <dbReference type="ARBA" id="ARBA00009176"/>
    </source>
</evidence>
<dbReference type="InterPro" id="IPR001910">
    <property type="entry name" value="Inosine/uridine_hydrolase_dom"/>
</dbReference>
<sequence>MRFNLALAAASALQLSAAFPSNHVERQSNGTTNATSTYRPKVILDNDWGIAGFIPILQALKAGWDVVGVVSDTANSWALQTGLHALATLEVGGLGCIPVYRGADWPLLNRPGLYRAWADVHGVLAWEGAFAPENLTYEALGNDPTSGDPDRVSRAAFEKPGYGYPNLTFVPDITAVEFMVQQVRKYPGEISIYSGGALTNIALAVRLDPTFAKNAKELVIMGGYLDANLLQATGSVLLADLQSDINLMIDPEGTKIALTADFPNITICGNVANQVMSTQDFLDEIYEVKNPYSELMYKYYGTEFPFWDETAAAVLIEPSIVKNSTKFYLDVDTSYSSPSYGNIHAYQKALAPTAQPLQEVNFIIEIDGDKLKERIKESVQQPPTLPESSTEHLDEDKKYILIVTNDAMHTILVLLGLVLPSVTQLITPQSSDWNSTFCLTPEQIKHADLDETTATNINVALRFERTNWAGRSIYDDKFYTPPANTSHLPPGTLLDVEEYTNTSLYTLPPTTALSRILFQSETFNGTTVPASAYILWPWVPREDPQRPGKFAVVGWGHGTSGTVGECAPSHIRNLWYQYSAPYILALQGYIVVAPDYAGLGVSRHADGRPIRHTYLSTAQGNDLIYAVQAAQEAFPELSERFVLMGHSQGGHAAWAAASRLAYVPVKGYLGAIAASPSTNTSLIVDTGPLAAPSTAFTIATGINEIYPDFDPSEWFTDKGIKYLNLIRDLGACNSALSQLILQPDLVKPSYASSPYFTNYANLMANTGRLITGPLLVLQGTADTAAPAETTETAVNKTCENYPDSQLEYATLEGVGHVPAMYASHRIWLDWIADRFAGREVGAGCTRKEYSPARKQEEYQGELGYYLEYATQAYLVA</sequence>
<dbReference type="InterPro" id="IPR000073">
    <property type="entry name" value="AB_hydrolase_1"/>
</dbReference>
<keyword evidence="2" id="KW-0732">Signal</keyword>
<accession>A0ABR0DZQ0</accession>
<gene>
    <name evidence="5" type="ORF">PRZ48_013996</name>
</gene>
<dbReference type="PANTHER" id="PTHR34853">
    <property type="match status" value="1"/>
</dbReference>
<dbReference type="Pfam" id="PF01156">
    <property type="entry name" value="IU_nuc_hydro"/>
    <property type="match status" value="1"/>
</dbReference>
<comment type="caution">
    <text evidence="5">The sequence shown here is derived from an EMBL/GenBank/DDBJ whole genome shotgun (WGS) entry which is preliminary data.</text>
</comment>